<evidence type="ECO:0000313" key="10">
    <source>
        <dbReference type="EMBL" id="MDX6847831.1"/>
    </source>
</evidence>
<feature type="transmembrane region" description="Helical" evidence="8">
    <location>
        <begin position="134"/>
        <end position="153"/>
    </location>
</feature>
<comment type="caution">
    <text evidence="10">The sequence shown here is derived from an EMBL/GenBank/DDBJ whole genome shotgun (WGS) entry which is preliminary data.</text>
</comment>
<dbReference type="PROSITE" id="PS00216">
    <property type="entry name" value="SUGAR_TRANSPORT_1"/>
    <property type="match status" value="1"/>
</dbReference>
<sequence length="405" mass="43113">MPYRQLPHYFLLYLGALVALGPVAMDAYLPALPTMSEKLGVSIATLSTSVSTFLVGFALGQLLGGPISDQVGRKPVCLFGTVLFIATSAAISASESASAINLLRFTQAFGGGFASITAMAQVRDAYPAEEIGSRFATVMMVMMIAPVIAPIIGTGLLYLGWQAIFIFQVVYAVSLLAVMHQAIPETLQHQKTPLSLPRIFYQYTAIVMHRTHGHYLAALFALSMGSTAGILLIFVTHASFTYMTYFGVGEGVFSILFGLNAIGLIIANGLSSRLLKFCNPLRVFQNVVILQTLATVLMAVLIYTNTLSLAMAVPLIVFIVSCVGVSNPAGAARFMAMFAPQQGGSAAAIQLVAMFVLGSVMGALASVWHDGSLKPMVNTMLICAFISTALLLPLRKLRDTYSGNS</sequence>
<gene>
    <name evidence="10" type="ORF">SCD92_00580</name>
</gene>
<keyword evidence="4" id="KW-1003">Cell membrane</keyword>
<evidence type="ECO:0000256" key="2">
    <source>
        <dbReference type="ARBA" id="ARBA00006236"/>
    </source>
</evidence>
<dbReference type="Gene3D" id="1.20.1720.10">
    <property type="entry name" value="Multidrug resistance protein D"/>
    <property type="match status" value="1"/>
</dbReference>
<feature type="transmembrane region" description="Helical" evidence="8">
    <location>
        <begin position="309"/>
        <end position="326"/>
    </location>
</feature>
<dbReference type="SUPFAM" id="SSF103473">
    <property type="entry name" value="MFS general substrate transporter"/>
    <property type="match status" value="1"/>
</dbReference>
<evidence type="ECO:0000256" key="6">
    <source>
        <dbReference type="ARBA" id="ARBA00022989"/>
    </source>
</evidence>
<evidence type="ECO:0000259" key="9">
    <source>
        <dbReference type="PROSITE" id="PS50850"/>
    </source>
</evidence>
<dbReference type="InterPro" id="IPR005829">
    <property type="entry name" value="Sugar_transporter_CS"/>
</dbReference>
<dbReference type="PANTHER" id="PTHR23502:SF132">
    <property type="entry name" value="POLYAMINE TRANSPORTER 2-RELATED"/>
    <property type="match status" value="1"/>
</dbReference>
<accession>A0ABU4RSG4</accession>
<keyword evidence="7 8" id="KW-0472">Membrane</keyword>
<feature type="transmembrane region" description="Helical" evidence="8">
    <location>
        <begin position="375"/>
        <end position="394"/>
    </location>
</feature>
<keyword evidence="8" id="KW-0997">Cell inner membrane</keyword>
<dbReference type="CDD" id="cd17320">
    <property type="entry name" value="MFS_MdfA_MDR_like"/>
    <property type="match status" value="1"/>
</dbReference>
<keyword evidence="5 8" id="KW-0812">Transmembrane</keyword>
<comment type="similarity">
    <text evidence="2 8">Belongs to the major facilitator superfamily. Bcr/CmlA family.</text>
</comment>
<comment type="caution">
    <text evidence="8">Lacks conserved residue(s) required for the propagation of feature annotation.</text>
</comment>
<evidence type="ECO:0000256" key="4">
    <source>
        <dbReference type="ARBA" id="ARBA00022475"/>
    </source>
</evidence>
<dbReference type="InterPro" id="IPR004812">
    <property type="entry name" value="Efflux_drug-R_Bcr/CmlA"/>
</dbReference>
<dbReference type="PROSITE" id="PS50850">
    <property type="entry name" value="MFS"/>
    <property type="match status" value="1"/>
</dbReference>
<name>A0ABU4RSG4_9GAMM</name>
<evidence type="ECO:0000313" key="11">
    <source>
        <dbReference type="Proteomes" id="UP001273505"/>
    </source>
</evidence>
<feature type="domain" description="Major facilitator superfamily (MFS) profile" evidence="9">
    <location>
        <begin position="8"/>
        <end position="396"/>
    </location>
</feature>
<dbReference type="EMBL" id="JAXAFO010000001">
    <property type="protein sequence ID" value="MDX6847831.1"/>
    <property type="molecule type" value="Genomic_DNA"/>
</dbReference>
<dbReference type="InterPro" id="IPR036259">
    <property type="entry name" value="MFS_trans_sf"/>
</dbReference>
<dbReference type="RefSeq" id="WP_302724432.1">
    <property type="nucleotide sequence ID" value="NZ_JAULRU010000797.1"/>
</dbReference>
<dbReference type="PANTHER" id="PTHR23502">
    <property type="entry name" value="MAJOR FACILITATOR SUPERFAMILY"/>
    <property type="match status" value="1"/>
</dbReference>
<feature type="transmembrane region" description="Helical" evidence="8">
    <location>
        <begin position="105"/>
        <end position="122"/>
    </location>
</feature>
<evidence type="ECO:0000256" key="8">
    <source>
        <dbReference type="RuleBase" id="RU365088"/>
    </source>
</evidence>
<feature type="transmembrane region" description="Helical" evidence="8">
    <location>
        <begin position="252"/>
        <end position="271"/>
    </location>
</feature>
<protein>
    <recommendedName>
        <fullName evidence="8">Bcr/CflA family efflux transporter</fullName>
    </recommendedName>
</protein>
<feature type="transmembrane region" description="Helical" evidence="8">
    <location>
        <begin position="215"/>
        <end position="240"/>
    </location>
</feature>
<feature type="transmembrane region" description="Helical" evidence="8">
    <location>
        <begin position="283"/>
        <end position="303"/>
    </location>
</feature>
<reference evidence="10 11" key="1">
    <citation type="submission" date="2023-11" db="EMBL/GenBank/DDBJ databases">
        <title>Gilvimarinus fulvus sp. nov., isolated from the surface of Kelp.</title>
        <authorList>
            <person name="Sun Y.Y."/>
            <person name="Gong Y."/>
            <person name="Du Z.J."/>
        </authorList>
    </citation>
    <scope>NUCLEOTIDE SEQUENCE [LARGE SCALE GENOMIC DNA]</scope>
    <source>
        <strain evidence="10 11">SDUM040013</strain>
    </source>
</reference>
<dbReference type="NCBIfam" id="TIGR00710">
    <property type="entry name" value="efflux_Bcr_CflA"/>
    <property type="match status" value="1"/>
</dbReference>
<proteinExistence type="inferred from homology"/>
<evidence type="ECO:0000256" key="7">
    <source>
        <dbReference type="ARBA" id="ARBA00023136"/>
    </source>
</evidence>
<feature type="transmembrane region" description="Helical" evidence="8">
    <location>
        <begin position="41"/>
        <end position="64"/>
    </location>
</feature>
<dbReference type="Proteomes" id="UP001273505">
    <property type="component" value="Unassembled WGS sequence"/>
</dbReference>
<feature type="transmembrane region" description="Helical" evidence="8">
    <location>
        <begin position="347"/>
        <end position="369"/>
    </location>
</feature>
<organism evidence="10 11">
    <name type="scientific">Gilvimarinus gilvus</name>
    <dbReference type="NCBI Taxonomy" id="3058038"/>
    <lineage>
        <taxon>Bacteria</taxon>
        <taxon>Pseudomonadati</taxon>
        <taxon>Pseudomonadota</taxon>
        <taxon>Gammaproteobacteria</taxon>
        <taxon>Cellvibrionales</taxon>
        <taxon>Cellvibrionaceae</taxon>
        <taxon>Gilvimarinus</taxon>
    </lineage>
</organism>
<dbReference type="Pfam" id="PF07690">
    <property type="entry name" value="MFS_1"/>
    <property type="match status" value="1"/>
</dbReference>
<keyword evidence="3 8" id="KW-0813">Transport</keyword>
<evidence type="ECO:0000256" key="5">
    <source>
        <dbReference type="ARBA" id="ARBA00022692"/>
    </source>
</evidence>
<comment type="subcellular location">
    <subcellularLocation>
        <location evidence="8">Cell inner membrane</location>
        <topology evidence="8">Multi-pass membrane protein</topology>
    </subcellularLocation>
    <subcellularLocation>
        <location evidence="1">Cell membrane</location>
        <topology evidence="1">Multi-pass membrane protein</topology>
    </subcellularLocation>
</comment>
<keyword evidence="6 8" id="KW-1133">Transmembrane helix</keyword>
<evidence type="ECO:0000256" key="3">
    <source>
        <dbReference type="ARBA" id="ARBA00022448"/>
    </source>
</evidence>
<feature type="transmembrane region" description="Helical" evidence="8">
    <location>
        <begin position="159"/>
        <end position="179"/>
    </location>
</feature>
<dbReference type="InterPro" id="IPR020846">
    <property type="entry name" value="MFS_dom"/>
</dbReference>
<keyword evidence="11" id="KW-1185">Reference proteome</keyword>
<dbReference type="InterPro" id="IPR011701">
    <property type="entry name" value="MFS"/>
</dbReference>
<evidence type="ECO:0000256" key="1">
    <source>
        <dbReference type="ARBA" id="ARBA00004651"/>
    </source>
</evidence>
<feature type="transmembrane region" description="Helical" evidence="8">
    <location>
        <begin position="76"/>
        <end position="93"/>
    </location>
</feature>